<dbReference type="Proteomes" id="UP000178303">
    <property type="component" value="Unassembled WGS sequence"/>
</dbReference>
<evidence type="ECO:0000313" key="2">
    <source>
        <dbReference type="Proteomes" id="UP000178303"/>
    </source>
</evidence>
<reference evidence="1 2" key="1">
    <citation type="journal article" date="2016" name="Nat. Commun.">
        <title>Thousands of microbial genomes shed light on interconnected biogeochemical processes in an aquifer system.</title>
        <authorList>
            <person name="Anantharaman K."/>
            <person name="Brown C.T."/>
            <person name="Hug L.A."/>
            <person name="Sharon I."/>
            <person name="Castelle C.J."/>
            <person name="Probst A.J."/>
            <person name="Thomas B.C."/>
            <person name="Singh A."/>
            <person name="Wilkins M.J."/>
            <person name="Karaoz U."/>
            <person name="Brodie E.L."/>
            <person name="Williams K.H."/>
            <person name="Hubbard S.S."/>
            <person name="Banfield J.F."/>
        </authorList>
    </citation>
    <scope>NUCLEOTIDE SEQUENCE [LARGE SCALE GENOMIC DNA]</scope>
</reference>
<organism evidence="1 2">
    <name type="scientific">Candidatus Wolfebacteria bacterium GWA1_42_9</name>
    <dbReference type="NCBI Taxonomy" id="1802553"/>
    <lineage>
        <taxon>Bacteria</taxon>
        <taxon>Candidatus Wolfeibacteriota</taxon>
    </lineage>
</organism>
<accession>A0A1F8DLM4</accession>
<evidence type="ECO:0000313" key="1">
    <source>
        <dbReference type="EMBL" id="OGM89510.1"/>
    </source>
</evidence>
<protein>
    <submittedName>
        <fullName evidence="1">Uncharacterized protein</fullName>
    </submittedName>
</protein>
<dbReference type="EMBL" id="MGIN01000021">
    <property type="protein sequence ID" value="OGM89510.1"/>
    <property type="molecule type" value="Genomic_DNA"/>
</dbReference>
<dbReference type="AlphaFoldDB" id="A0A1F8DLM4"/>
<comment type="caution">
    <text evidence="1">The sequence shown here is derived from an EMBL/GenBank/DDBJ whole genome shotgun (WGS) entry which is preliminary data.</text>
</comment>
<proteinExistence type="predicted"/>
<name>A0A1F8DLM4_9BACT</name>
<gene>
    <name evidence="1" type="ORF">A2108_00900</name>
</gene>
<sequence>MTEIVLDCCICKGQTRRATAGAAHIIVESKEYRVYFHKSCLTDETKKVVSQALKVMADKDSITA</sequence>